<evidence type="ECO:0000259" key="4">
    <source>
        <dbReference type="PROSITE" id="PS01124"/>
    </source>
</evidence>
<dbReference type="Proteomes" id="UP000053433">
    <property type="component" value="Unassembled WGS sequence"/>
</dbReference>
<dbReference type="AlphaFoldDB" id="A0A0W7TQ72"/>
<keyword evidence="3" id="KW-0804">Transcription</keyword>
<dbReference type="PANTHER" id="PTHR43280:SF2">
    <property type="entry name" value="HTH-TYPE TRANSCRIPTIONAL REGULATOR EXSA"/>
    <property type="match status" value="1"/>
</dbReference>
<feature type="domain" description="HTH araC/xylS-type" evidence="4">
    <location>
        <begin position="284"/>
        <end position="381"/>
    </location>
</feature>
<dbReference type="EMBL" id="LMUA01000014">
    <property type="protein sequence ID" value="KUE75972.1"/>
    <property type="molecule type" value="Genomic_DNA"/>
</dbReference>
<evidence type="ECO:0000256" key="1">
    <source>
        <dbReference type="ARBA" id="ARBA00023015"/>
    </source>
</evidence>
<gene>
    <name evidence="5" type="ORF">ASJ35_11365</name>
</gene>
<dbReference type="Gene3D" id="1.10.10.60">
    <property type="entry name" value="Homeodomain-like"/>
    <property type="match status" value="1"/>
</dbReference>
<reference evidence="5 6" key="1">
    <citation type="submission" date="2015-10" db="EMBL/GenBank/DDBJ databases">
        <title>A novel member of the family Ruminococcaceae isolated from human faeces.</title>
        <authorList>
            <person name="Shkoporov A.N."/>
            <person name="Chaplin A.V."/>
            <person name="Motuzova O.V."/>
            <person name="Kafarskaia L.I."/>
            <person name="Efimov B.A."/>
        </authorList>
    </citation>
    <scope>NUCLEOTIDE SEQUENCE [LARGE SCALE GENOMIC DNA]</scope>
    <source>
        <strain evidence="5 6">668</strain>
    </source>
</reference>
<name>A0A0W7TQ72_9FIRM</name>
<proteinExistence type="predicted"/>
<keyword evidence="2" id="KW-0238">DNA-binding</keyword>
<comment type="caution">
    <text evidence="5">The sequence shown here is derived from an EMBL/GenBank/DDBJ whole genome shotgun (WGS) entry which is preliminary data.</text>
</comment>
<evidence type="ECO:0000313" key="5">
    <source>
        <dbReference type="EMBL" id="KUE75972.1"/>
    </source>
</evidence>
<dbReference type="Pfam" id="PF12833">
    <property type="entry name" value="HTH_18"/>
    <property type="match status" value="1"/>
</dbReference>
<dbReference type="InterPro" id="IPR009057">
    <property type="entry name" value="Homeodomain-like_sf"/>
</dbReference>
<evidence type="ECO:0000313" key="6">
    <source>
        <dbReference type="Proteomes" id="UP000053433"/>
    </source>
</evidence>
<sequence>MLLNRETASEIVRLLSEGFDLPVRIYLSLWYKPIACAYSKRLCKHFVNDVELLKKATPYNDGCILFYWTPYGECSVLLCGNSQQYIILGPVTLDSTTGGEDFPLWDLEGFQTIHNLLPVFNFSKLETIVHLCARILQLDSGALKTLHINRHPRHDNMYSSKVQPLHAELEYRNQLAMYTKTGNHVRLKLLMALYIDLSTKPPTGPQTLRMRKDDLIGFLSLMTGAATEAGMNYIEIRFLRTKYMDEIHQAETLFDVSRLYAQISHDFVVRIARKSHTAPSDSVLHALSFLDVHFMEPITVRQISEQLALTAQQLNSQFREDAGISLSDYVSLQHLSYAKLLLCTEMPIAEIAAETLFPSASSMSAAFKKFWGITPMEYRRLKLSR</sequence>
<dbReference type="GO" id="GO:0043565">
    <property type="term" value="F:sequence-specific DNA binding"/>
    <property type="evidence" value="ECO:0007669"/>
    <property type="project" value="InterPro"/>
</dbReference>
<protein>
    <recommendedName>
        <fullName evidence="4">HTH araC/xylS-type domain-containing protein</fullName>
    </recommendedName>
</protein>
<evidence type="ECO:0000256" key="3">
    <source>
        <dbReference type="ARBA" id="ARBA00023163"/>
    </source>
</evidence>
<organism evidence="5 6">
    <name type="scientific">Ruthenibacterium lactatiformans</name>
    <dbReference type="NCBI Taxonomy" id="1550024"/>
    <lineage>
        <taxon>Bacteria</taxon>
        <taxon>Bacillati</taxon>
        <taxon>Bacillota</taxon>
        <taxon>Clostridia</taxon>
        <taxon>Eubacteriales</taxon>
        <taxon>Oscillospiraceae</taxon>
        <taxon>Ruthenibacterium</taxon>
    </lineage>
</organism>
<dbReference type="PROSITE" id="PS01124">
    <property type="entry name" value="HTH_ARAC_FAMILY_2"/>
    <property type="match status" value="1"/>
</dbReference>
<dbReference type="RefSeq" id="WP_058723362.1">
    <property type="nucleotide sequence ID" value="NZ_CAUBPW010000094.1"/>
</dbReference>
<dbReference type="SMART" id="SM00342">
    <property type="entry name" value="HTH_ARAC"/>
    <property type="match status" value="1"/>
</dbReference>
<dbReference type="PANTHER" id="PTHR43280">
    <property type="entry name" value="ARAC-FAMILY TRANSCRIPTIONAL REGULATOR"/>
    <property type="match status" value="1"/>
</dbReference>
<dbReference type="SUPFAM" id="SSF46689">
    <property type="entry name" value="Homeodomain-like"/>
    <property type="match status" value="1"/>
</dbReference>
<dbReference type="GO" id="GO:0003700">
    <property type="term" value="F:DNA-binding transcription factor activity"/>
    <property type="evidence" value="ECO:0007669"/>
    <property type="project" value="InterPro"/>
</dbReference>
<dbReference type="InterPro" id="IPR018060">
    <property type="entry name" value="HTH_AraC"/>
</dbReference>
<evidence type="ECO:0000256" key="2">
    <source>
        <dbReference type="ARBA" id="ARBA00023125"/>
    </source>
</evidence>
<keyword evidence="1" id="KW-0805">Transcription regulation</keyword>
<accession>A0A0W7TQ72</accession>